<protein>
    <submittedName>
        <fullName evidence="1">Uncharacterized protein</fullName>
    </submittedName>
</protein>
<dbReference type="EMBL" id="CP049257">
    <property type="protein sequence ID" value="QIG42036.1"/>
    <property type="molecule type" value="Genomic_DNA"/>
</dbReference>
<dbReference type="Proteomes" id="UP000502996">
    <property type="component" value="Chromosome"/>
</dbReference>
<proteinExistence type="predicted"/>
<keyword evidence="2" id="KW-1185">Reference proteome</keyword>
<gene>
    <name evidence="1" type="ORF">G5V58_03950</name>
</gene>
<reference evidence="1 2" key="1">
    <citation type="submission" date="2020-02" db="EMBL/GenBank/DDBJ databases">
        <title>Full genome sequence of Nocardioides sp. R-3366.</title>
        <authorList>
            <person name="Im W.-T."/>
        </authorList>
    </citation>
    <scope>NUCLEOTIDE SEQUENCE [LARGE SCALE GENOMIC DNA]</scope>
    <source>
        <strain evidence="1 2">R-3366</strain>
    </source>
</reference>
<evidence type="ECO:0000313" key="2">
    <source>
        <dbReference type="Proteomes" id="UP000502996"/>
    </source>
</evidence>
<organism evidence="1 2">
    <name type="scientific">Nocardioides anomalus</name>
    <dbReference type="NCBI Taxonomy" id="2712223"/>
    <lineage>
        <taxon>Bacteria</taxon>
        <taxon>Bacillati</taxon>
        <taxon>Actinomycetota</taxon>
        <taxon>Actinomycetes</taxon>
        <taxon>Propionibacteriales</taxon>
        <taxon>Nocardioidaceae</taxon>
        <taxon>Nocardioides</taxon>
    </lineage>
</organism>
<dbReference type="KEGG" id="nano:G5V58_03950"/>
<dbReference type="AlphaFoldDB" id="A0A6G6W9Z1"/>
<name>A0A6G6W9Z1_9ACTN</name>
<dbReference type="RefSeq" id="WP_165228949.1">
    <property type="nucleotide sequence ID" value="NZ_CP049257.1"/>
</dbReference>
<accession>A0A6G6W9Z1</accession>
<evidence type="ECO:0000313" key="1">
    <source>
        <dbReference type="EMBL" id="QIG42036.1"/>
    </source>
</evidence>
<sequence length="130" mass="14312">MKSLVQARLKRSKALELAADGLPYEQIARRAGYAHRGSAHRAVFKALAEVEAENAEQLRQLEVDRLDELQAGLWEKAVSGDLAAATSVLRIIDLRSRLLGLQVRQSGAPEPELATLVLRPTPLPEEPAIW</sequence>